<sequence length="679" mass="79162">MHYALYMHASQQGKLQDKSLLANQVIVVWAYRVTTVQRVHHWASQLSHFIVDSATPRNYHPRLLVPKSLTPGQVTAGAGLKFLVEGDVQILHNQSQERPMEDKESDEVIVRRIQLPQQQSFDDEKMVSSVSGPRNEGQSPPSSLNDNPQPTSEVSISTAQPELSPVAEHRMHSNPLEGLPDNSGSFFTTESKCRINEEEEEDYEAFLERTFLLSNRDAEDRLKHMKSTIQVLLLMSYSLIPVQTMHQEANKNIEVLMVQESQIMKNIESLRKKVQEEEQRQQRLSTMRSVTKEVHQCLLLYLCTKTLRVVPTWSKRNASNRPSDFFEESLPQRLPPKQPLKTIINKSFLVTALDKAFEKVIVNKKEELSQHPDVTFESEAEREREAKDKLRRKDFTSIAKEDGVIFPPDTYIQMMEYYSAKTNLYQMERTMIEYEEVGHPRTIFVLNLLMDAYAKAGDKKKLMDIIEEINNKIPDKEEPTDEVYKAQLDMFLKQHNFTAVLLTYQEMVDKKIEITPKVYGTLLESCKEFKRVDLMQQWYQDLFRAHPDITKYPVNVFCTMIDALIMEERLPEAINFIRLVMATPGITYQVWLESIQVLKKRNIIPKDREGILKVFLKRTKSRAFSFQDQTLALRKLDGESTIKKCNEFLFKIEYPQEKEIIETRDEIKTRSYVHERNIF</sequence>
<dbReference type="STRING" id="1890364.A0A2P6NTD3"/>
<keyword evidence="1" id="KW-0677">Repeat</keyword>
<comment type="caution">
    <text evidence="4">The sequence shown here is derived from an EMBL/GenBank/DDBJ whole genome shotgun (WGS) entry which is preliminary data.</text>
</comment>
<dbReference type="InterPro" id="IPR011990">
    <property type="entry name" value="TPR-like_helical_dom_sf"/>
</dbReference>
<dbReference type="Proteomes" id="UP000241769">
    <property type="component" value="Unassembled WGS sequence"/>
</dbReference>
<evidence type="ECO:0000313" key="5">
    <source>
        <dbReference type="Proteomes" id="UP000241769"/>
    </source>
</evidence>
<evidence type="ECO:0000256" key="3">
    <source>
        <dbReference type="SAM" id="MobiDB-lite"/>
    </source>
</evidence>
<evidence type="ECO:0008006" key="6">
    <source>
        <dbReference type="Google" id="ProtNLM"/>
    </source>
</evidence>
<dbReference type="Gene3D" id="1.25.40.10">
    <property type="entry name" value="Tetratricopeptide repeat domain"/>
    <property type="match status" value="1"/>
</dbReference>
<gene>
    <name evidence="4" type="ORF">PROFUN_01497</name>
</gene>
<reference evidence="4 5" key="1">
    <citation type="journal article" date="2018" name="Genome Biol. Evol.">
        <title>Multiple Roots of Fruiting Body Formation in Amoebozoa.</title>
        <authorList>
            <person name="Hillmann F."/>
            <person name="Forbes G."/>
            <person name="Novohradska S."/>
            <person name="Ferling I."/>
            <person name="Riege K."/>
            <person name="Groth M."/>
            <person name="Westermann M."/>
            <person name="Marz M."/>
            <person name="Spaller T."/>
            <person name="Winckler T."/>
            <person name="Schaap P."/>
            <person name="Glockner G."/>
        </authorList>
    </citation>
    <scope>NUCLEOTIDE SEQUENCE [LARGE SCALE GENOMIC DNA]</scope>
    <source>
        <strain evidence="4 5">Jena</strain>
    </source>
</reference>
<dbReference type="InParanoid" id="A0A2P6NTD3"/>
<dbReference type="EMBL" id="MDYQ01000022">
    <property type="protein sequence ID" value="PRP87235.1"/>
    <property type="molecule type" value="Genomic_DNA"/>
</dbReference>
<feature type="region of interest" description="Disordered" evidence="3">
    <location>
        <begin position="119"/>
        <end position="166"/>
    </location>
</feature>
<proteinExistence type="predicted"/>
<dbReference type="PANTHER" id="PTHR47447">
    <property type="entry name" value="OS03G0856100 PROTEIN"/>
    <property type="match status" value="1"/>
</dbReference>
<evidence type="ECO:0000256" key="1">
    <source>
        <dbReference type="ARBA" id="ARBA00022737"/>
    </source>
</evidence>
<evidence type="ECO:0000256" key="2">
    <source>
        <dbReference type="SAM" id="Coils"/>
    </source>
</evidence>
<dbReference type="AlphaFoldDB" id="A0A2P6NTD3"/>
<dbReference type="PANTHER" id="PTHR47447:SF15">
    <property type="entry name" value="OS02G0120000 PROTEIN"/>
    <property type="match status" value="1"/>
</dbReference>
<organism evidence="4 5">
    <name type="scientific">Planoprotostelium fungivorum</name>
    <dbReference type="NCBI Taxonomy" id="1890364"/>
    <lineage>
        <taxon>Eukaryota</taxon>
        <taxon>Amoebozoa</taxon>
        <taxon>Evosea</taxon>
        <taxon>Variosea</taxon>
        <taxon>Cavosteliida</taxon>
        <taxon>Cavosteliaceae</taxon>
        <taxon>Planoprotostelium</taxon>
    </lineage>
</organism>
<feature type="compositionally biased region" description="Polar residues" evidence="3">
    <location>
        <begin position="128"/>
        <end position="161"/>
    </location>
</feature>
<keyword evidence="5" id="KW-1185">Reference proteome</keyword>
<protein>
    <recommendedName>
        <fullName evidence="6">Pentacotripeptide-repeat region of PRORP domain-containing protein</fullName>
    </recommendedName>
</protein>
<keyword evidence="2" id="KW-0175">Coiled coil</keyword>
<accession>A0A2P6NTD3</accession>
<dbReference type="OrthoDB" id="749581at2759"/>
<feature type="coiled-coil region" evidence="2">
    <location>
        <begin position="260"/>
        <end position="287"/>
    </location>
</feature>
<evidence type="ECO:0000313" key="4">
    <source>
        <dbReference type="EMBL" id="PRP87235.1"/>
    </source>
</evidence>
<name>A0A2P6NTD3_9EUKA</name>